<keyword evidence="9 14" id="KW-0418">Kinase</keyword>
<feature type="active site" description="Phosphoserine intermediate" evidence="14">
    <location>
        <position position="106"/>
    </location>
</feature>
<dbReference type="UniPathway" id="UPA00140">
    <property type="reaction ID" value="UER00205"/>
</dbReference>
<feature type="binding site" evidence="14">
    <location>
        <begin position="32"/>
        <end position="39"/>
    </location>
    <ligand>
        <name>ATP</name>
        <dbReference type="ChEBI" id="CHEBI:30616"/>
    </ligand>
</feature>
<dbReference type="InterPro" id="IPR002891">
    <property type="entry name" value="APS"/>
</dbReference>
<gene>
    <name evidence="14" type="primary">cysC</name>
    <name evidence="17" type="ORF">C942_01626</name>
</gene>
<comment type="catalytic activity">
    <reaction evidence="1 14 15">
        <text>adenosine 5'-phosphosulfate + ATP = 3'-phosphoadenylyl sulfate + ADP + H(+)</text>
        <dbReference type="Rhea" id="RHEA:24152"/>
        <dbReference type="ChEBI" id="CHEBI:15378"/>
        <dbReference type="ChEBI" id="CHEBI:30616"/>
        <dbReference type="ChEBI" id="CHEBI:58243"/>
        <dbReference type="ChEBI" id="CHEBI:58339"/>
        <dbReference type="ChEBI" id="CHEBI:456216"/>
        <dbReference type="EC" id="2.7.1.25"/>
    </reaction>
</comment>
<dbReference type="EC" id="2.7.1.25" evidence="5 14"/>
<dbReference type="OrthoDB" id="9804504at2"/>
<evidence type="ECO:0000256" key="14">
    <source>
        <dbReference type="HAMAP-Rule" id="MF_00065"/>
    </source>
</evidence>
<evidence type="ECO:0000256" key="11">
    <source>
        <dbReference type="ARBA" id="ARBA00029724"/>
    </source>
</evidence>
<dbReference type="EMBL" id="AMZO01000020">
    <property type="protein sequence ID" value="ELR65055.1"/>
    <property type="molecule type" value="Genomic_DNA"/>
</dbReference>
<proteinExistence type="inferred from homology"/>
<keyword evidence="18" id="KW-1185">Reference proteome</keyword>
<dbReference type="InterPro" id="IPR059117">
    <property type="entry name" value="APS_kinase_dom"/>
</dbReference>
<dbReference type="GO" id="GO:0000103">
    <property type="term" value="P:sulfate assimilation"/>
    <property type="evidence" value="ECO:0007669"/>
    <property type="project" value="UniProtKB-UniRule"/>
</dbReference>
<evidence type="ECO:0000256" key="9">
    <source>
        <dbReference type="ARBA" id="ARBA00022777"/>
    </source>
</evidence>
<comment type="function">
    <text evidence="2 14 15">Catalyzes the synthesis of activated sulfate.</text>
</comment>
<evidence type="ECO:0000256" key="12">
    <source>
        <dbReference type="ARBA" id="ARBA00031393"/>
    </source>
</evidence>
<evidence type="ECO:0000256" key="1">
    <source>
        <dbReference type="ARBA" id="ARBA00001823"/>
    </source>
</evidence>
<dbReference type="CDD" id="cd02027">
    <property type="entry name" value="APSK"/>
    <property type="match status" value="1"/>
</dbReference>
<dbReference type="NCBIfam" id="TIGR00455">
    <property type="entry name" value="apsK"/>
    <property type="match status" value="1"/>
</dbReference>
<dbReference type="InterPro" id="IPR027417">
    <property type="entry name" value="P-loop_NTPase"/>
</dbReference>
<keyword evidence="8 14" id="KW-0547">Nucleotide-binding</keyword>
<organism evidence="17 18">
    <name type="scientific">Photobacterium marinum</name>
    <dbReference type="NCBI Taxonomy" id="1056511"/>
    <lineage>
        <taxon>Bacteria</taxon>
        <taxon>Pseudomonadati</taxon>
        <taxon>Pseudomonadota</taxon>
        <taxon>Gammaproteobacteria</taxon>
        <taxon>Vibrionales</taxon>
        <taxon>Vibrionaceae</taxon>
        <taxon>Photobacterium</taxon>
    </lineage>
</organism>
<dbReference type="PATRIC" id="fig|1056511.3.peg.2703"/>
<keyword evidence="7 14" id="KW-0808">Transferase</keyword>
<dbReference type="GO" id="GO:0005524">
    <property type="term" value="F:ATP binding"/>
    <property type="evidence" value="ECO:0007669"/>
    <property type="project" value="UniProtKB-UniRule"/>
</dbReference>
<evidence type="ECO:0000256" key="10">
    <source>
        <dbReference type="ARBA" id="ARBA00022840"/>
    </source>
</evidence>
<dbReference type="Proteomes" id="UP000011134">
    <property type="component" value="Unassembled WGS sequence"/>
</dbReference>
<name>L8J847_9GAMM</name>
<feature type="domain" description="APS kinase" evidence="16">
    <location>
        <begin position="25"/>
        <end position="174"/>
    </location>
</feature>
<dbReference type="AlphaFoldDB" id="L8J847"/>
<dbReference type="GO" id="GO:0004020">
    <property type="term" value="F:adenylylsulfate kinase activity"/>
    <property type="evidence" value="ECO:0007669"/>
    <property type="project" value="UniProtKB-UniRule"/>
</dbReference>
<evidence type="ECO:0000256" key="8">
    <source>
        <dbReference type="ARBA" id="ARBA00022741"/>
    </source>
</evidence>
<dbReference type="NCBIfam" id="NF003013">
    <property type="entry name" value="PRK03846.1"/>
    <property type="match status" value="1"/>
</dbReference>
<dbReference type="Pfam" id="PF01583">
    <property type="entry name" value="APS_kinase"/>
    <property type="match status" value="1"/>
</dbReference>
<reference evidence="17 18" key="1">
    <citation type="submission" date="2012-12" db="EMBL/GenBank/DDBJ databases">
        <title>Genome Assembly of Photobacterium sp. AK15.</title>
        <authorList>
            <person name="Khatri I."/>
            <person name="Vaidya B."/>
            <person name="Srinivas T.N.R."/>
            <person name="Subramanian S."/>
            <person name="Pinnaka A."/>
        </authorList>
    </citation>
    <scope>NUCLEOTIDE SEQUENCE [LARGE SCALE GENOMIC DNA]</scope>
    <source>
        <strain evidence="17 18">AK15</strain>
    </source>
</reference>
<evidence type="ECO:0000256" key="2">
    <source>
        <dbReference type="ARBA" id="ARBA00002632"/>
    </source>
</evidence>
<evidence type="ECO:0000256" key="13">
    <source>
        <dbReference type="ARBA" id="ARBA00031464"/>
    </source>
</evidence>
<dbReference type="PANTHER" id="PTHR11055">
    <property type="entry name" value="BIFUNCTIONAL 3'-PHOSPHOADENOSINE 5'-PHOSPHOSULFATE SYNTHASE"/>
    <property type="match status" value="1"/>
</dbReference>
<evidence type="ECO:0000256" key="4">
    <source>
        <dbReference type="ARBA" id="ARBA00007008"/>
    </source>
</evidence>
<dbReference type="HAMAP" id="MF_00065">
    <property type="entry name" value="Adenylyl_sulf_kinase"/>
    <property type="match status" value="1"/>
</dbReference>
<evidence type="ECO:0000256" key="7">
    <source>
        <dbReference type="ARBA" id="ARBA00022679"/>
    </source>
</evidence>
<evidence type="ECO:0000256" key="5">
    <source>
        <dbReference type="ARBA" id="ARBA00012121"/>
    </source>
</evidence>
<dbReference type="RefSeq" id="WP_007466436.1">
    <property type="nucleotide sequence ID" value="NZ_AMZO01000020.1"/>
</dbReference>
<sequence>MNDNVVWHEHAVGHQERLTLKQQRPAVLWFTGLSGSGKSTIANAVERLLFEEGKHSYLLDGDNIRHGLNKDLGFSDEDRVENIRRIGEVAKLFVDAGNFVLTAFISPFNEDRKQVRELLEEGQFIEVFIDTPLELCEERDPKGLYKKARAGQIKNFTGIDSLYEAPMAPDIHVKTANKTVMQCAELIVSHLNEKGYIL</sequence>
<evidence type="ECO:0000313" key="18">
    <source>
        <dbReference type="Proteomes" id="UP000011134"/>
    </source>
</evidence>
<evidence type="ECO:0000256" key="15">
    <source>
        <dbReference type="RuleBase" id="RU004347"/>
    </source>
</evidence>
<keyword evidence="14" id="KW-0597">Phosphoprotein</keyword>
<dbReference type="PANTHER" id="PTHR11055:SF63">
    <property type="entry name" value="ADENYLYL-SULFATE KINASE 1, CHLOROPLASTIC"/>
    <property type="match status" value="1"/>
</dbReference>
<keyword evidence="10 14" id="KW-0067">ATP-binding</keyword>
<dbReference type="GO" id="GO:0070814">
    <property type="term" value="P:hydrogen sulfide biosynthetic process"/>
    <property type="evidence" value="ECO:0007669"/>
    <property type="project" value="UniProtKB-UniRule"/>
</dbReference>
<protein>
    <recommendedName>
        <fullName evidence="6 14">Adenylyl-sulfate kinase</fullName>
        <ecNumber evidence="5 14">2.7.1.25</ecNumber>
    </recommendedName>
    <alternativeName>
        <fullName evidence="12 14">APS kinase</fullName>
    </alternativeName>
    <alternativeName>
        <fullName evidence="13 14">ATP adenosine-5'-phosphosulfate 3'-phosphotransferase</fullName>
    </alternativeName>
    <alternativeName>
        <fullName evidence="11 14">Adenosine-5'-phosphosulfate kinase</fullName>
    </alternativeName>
</protein>
<comment type="pathway">
    <text evidence="3 14 15">Sulfur metabolism; hydrogen sulfide biosynthesis; sulfite from sulfate: step 2/3.</text>
</comment>
<evidence type="ECO:0000256" key="6">
    <source>
        <dbReference type="ARBA" id="ARBA00018163"/>
    </source>
</evidence>
<dbReference type="SUPFAM" id="SSF52540">
    <property type="entry name" value="P-loop containing nucleoside triphosphate hydrolases"/>
    <property type="match status" value="1"/>
</dbReference>
<comment type="caution">
    <text evidence="17">The sequence shown here is derived from an EMBL/GenBank/DDBJ whole genome shotgun (WGS) entry which is preliminary data.</text>
</comment>
<dbReference type="FunFam" id="3.40.50.300:FF:000212">
    <property type="entry name" value="Adenylyl-sulfate kinase"/>
    <property type="match status" value="1"/>
</dbReference>
<evidence type="ECO:0000259" key="16">
    <source>
        <dbReference type="Pfam" id="PF01583"/>
    </source>
</evidence>
<dbReference type="Gene3D" id="3.40.50.300">
    <property type="entry name" value="P-loop containing nucleotide triphosphate hydrolases"/>
    <property type="match status" value="1"/>
</dbReference>
<evidence type="ECO:0000313" key="17">
    <source>
        <dbReference type="EMBL" id="ELR65055.1"/>
    </source>
</evidence>
<comment type="similarity">
    <text evidence="4 14 15">Belongs to the APS kinase family.</text>
</comment>
<accession>L8J847</accession>
<evidence type="ECO:0000256" key="3">
    <source>
        <dbReference type="ARBA" id="ARBA00004806"/>
    </source>
</evidence>